<comment type="caution">
    <text evidence="2">The sequence shown here is derived from an EMBL/GenBank/DDBJ whole genome shotgun (WGS) entry which is preliminary data.</text>
</comment>
<evidence type="ECO:0000313" key="3">
    <source>
        <dbReference type="Proteomes" id="UP000607197"/>
    </source>
</evidence>
<name>A0A830FH69_9EURY</name>
<keyword evidence="1" id="KW-0175">Coiled coil</keyword>
<evidence type="ECO:0000256" key="1">
    <source>
        <dbReference type="SAM" id="Coils"/>
    </source>
</evidence>
<sequence>MSDGSDLFVRDLDETLYSFLDADNRTKKEAVETALTREYGGERKQAIDVRIEQKDRRIDLLQQEISELQAELDREKNEREALVDRRQELDNERTYEDDLRALFEEFAESRAVLPRFRSDARDIAEEHGETLATIEQDLRHLADEEDVEIDADRWTDDYGEGL</sequence>
<evidence type="ECO:0000313" key="2">
    <source>
        <dbReference type="EMBL" id="GGL54984.1"/>
    </source>
</evidence>
<feature type="coiled-coil region" evidence="1">
    <location>
        <begin position="44"/>
        <end position="92"/>
    </location>
</feature>
<protein>
    <submittedName>
        <fullName evidence="2">Uncharacterized protein</fullName>
    </submittedName>
</protein>
<accession>A0A830FH69</accession>
<dbReference type="Gene3D" id="3.40.50.300">
    <property type="entry name" value="P-loop containing nucleotide triphosphate hydrolases"/>
    <property type="match status" value="1"/>
</dbReference>
<reference evidence="2" key="2">
    <citation type="submission" date="2020-09" db="EMBL/GenBank/DDBJ databases">
        <authorList>
            <person name="Sun Q."/>
            <person name="Ohkuma M."/>
        </authorList>
    </citation>
    <scope>NUCLEOTIDE SEQUENCE</scope>
    <source>
        <strain evidence="2">JCM 19596</strain>
    </source>
</reference>
<gene>
    <name evidence="2" type="ORF">GCM10009039_11350</name>
</gene>
<dbReference type="InterPro" id="IPR027417">
    <property type="entry name" value="P-loop_NTPase"/>
</dbReference>
<dbReference type="Proteomes" id="UP000607197">
    <property type="component" value="Unassembled WGS sequence"/>
</dbReference>
<dbReference type="EMBL" id="BMPG01000001">
    <property type="protein sequence ID" value="GGL54984.1"/>
    <property type="molecule type" value="Genomic_DNA"/>
</dbReference>
<dbReference type="AlphaFoldDB" id="A0A830FH69"/>
<proteinExistence type="predicted"/>
<keyword evidence="3" id="KW-1185">Reference proteome</keyword>
<dbReference type="RefSeq" id="WP_188976716.1">
    <property type="nucleotide sequence ID" value="NZ_BMPG01000001.1"/>
</dbReference>
<reference evidence="2" key="1">
    <citation type="journal article" date="2014" name="Int. J. Syst. Evol. Microbiol.">
        <title>Complete genome sequence of Corynebacterium casei LMG S-19264T (=DSM 44701T), isolated from a smear-ripened cheese.</title>
        <authorList>
            <consortium name="US DOE Joint Genome Institute (JGI-PGF)"/>
            <person name="Walter F."/>
            <person name="Albersmeier A."/>
            <person name="Kalinowski J."/>
            <person name="Ruckert C."/>
        </authorList>
    </citation>
    <scope>NUCLEOTIDE SEQUENCE</scope>
    <source>
        <strain evidence="2">JCM 19596</strain>
    </source>
</reference>
<organism evidence="2 3">
    <name type="scientific">Halocalculus aciditolerans</name>
    <dbReference type="NCBI Taxonomy" id="1383812"/>
    <lineage>
        <taxon>Archaea</taxon>
        <taxon>Methanobacteriati</taxon>
        <taxon>Methanobacteriota</taxon>
        <taxon>Stenosarchaea group</taxon>
        <taxon>Halobacteria</taxon>
        <taxon>Halobacteriales</taxon>
        <taxon>Halobacteriaceae</taxon>
        <taxon>Halocalculus</taxon>
    </lineage>
</organism>